<dbReference type="GeneID" id="9233295"/>
<feature type="transmembrane region" description="Helical" evidence="1">
    <location>
        <begin position="12"/>
        <end position="32"/>
    </location>
</feature>
<keyword evidence="1" id="KW-1133">Transmembrane helix</keyword>
<keyword evidence="1" id="KW-0812">Transmembrane</keyword>
<name>D7DAG2_STAHD</name>
<accession>D7DAG2</accession>
<dbReference type="InterPro" id="IPR010581">
    <property type="entry name" value="DUF1152"/>
</dbReference>
<dbReference type="eggNOG" id="arCOG04164">
    <property type="taxonomic scope" value="Archaea"/>
</dbReference>
<dbReference type="KEGG" id="shc:Shell_0006"/>
<evidence type="ECO:0008006" key="4">
    <source>
        <dbReference type="Google" id="ProtNLM"/>
    </source>
</evidence>
<evidence type="ECO:0000313" key="2">
    <source>
        <dbReference type="EMBL" id="ADI31159.1"/>
    </source>
</evidence>
<dbReference type="OrthoDB" id="275458at2157"/>
<dbReference type="EMBL" id="CP002051">
    <property type="protein sequence ID" value="ADI31159.1"/>
    <property type="molecule type" value="Genomic_DNA"/>
</dbReference>
<dbReference type="AlphaFoldDB" id="D7DAG2"/>
<keyword evidence="1" id="KW-0472">Membrane</keyword>
<protein>
    <recommendedName>
        <fullName evidence="4">DUF1152 domain-containing protein</fullName>
    </recommendedName>
</protein>
<gene>
    <name evidence="2" type="ordered locus">Shell_0006</name>
</gene>
<evidence type="ECO:0000256" key="1">
    <source>
        <dbReference type="SAM" id="Phobius"/>
    </source>
</evidence>
<dbReference type="HOGENOM" id="CLU_069296_0_0_2"/>
<reference evidence="3" key="1">
    <citation type="submission" date="2010-05" db="EMBL/GenBank/DDBJ databases">
        <title>Complete sequence of Staphylothermus hellenicus DSM 12710.</title>
        <authorList>
            <consortium name="US DOE Joint Genome Institute"/>
            <person name="Lucas S."/>
            <person name="Copeland A."/>
            <person name="Lapidus A."/>
            <person name="Cheng J.-F."/>
            <person name="Bruce D."/>
            <person name="Goodwin L."/>
            <person name="Pitluck S."/>
            <person name="Davenport K."/>
            <person name="Detter J.C."/>
            <person name="Han C."/>
            <person name="Tapia R."/>
            <person name="Larimer F."/>
            <person name="Land M."/>
            <person name="Hauser L."/>
            <person name="Kyrpides N."/>
            <person name="Mikhailova N."/>
            <person name="Anderson I.J."/>
            <person name="Woyke T."/>
        </authorList>
    </citation>
    <scope>NUCLEOTIDE SEQUENCE [LARGE SCALE GENOMIC DNA]</scope>
    <source>
        <strain evidence="3">DSM 12710 / JCM 10830 / BK20S6-10-b1 / P8</strain>
    </source>
</reference>
<sequence length="339" mass="37766">MLGMFSGNDRVLVIGIGGGGDVVSAAVIAYMLRKLGVKTYIGSIVWERFVYDPVPGPVHLGEMRKIKLVDRYVGVIDQESYAVRNGRKIVFQAVNVSRALNEEIFVFDLWSGVKGYVEGVNRVAEKYSIDKIVGVDVGGDVLAEGYEDNLWSPLADAMGLAMLYHFKNSYLIIHSPGSDGELSQEYVLQRLSIIASMKGYYGAIGLDRNDIEILEKILKYAESEASRAALVAFQGFYGNMPIRRNTRSIKINLINTLMFITDPRITYGLSKPAQLVDNTSSLEEANNKLDKAGIYTEYNLEKDIQSLNVDPLKLSGEEILNIRKNGIRKLRMMNDQSTD</sequence>
<dbReference type="Proteomes" id="UP000002573">
    <property type="component" value="Chromosome"/>
</dbReference>
<dbReference type="Pfam" id="PF06626">
    <property type="entry name" value="DUF1152"/>
    <property type="match status" value="1"/>
</dbReference>
<evidence type="ECO:0000313" key="3">
    <source>
        <dbReference type="Proteomes" id="UP000002573"/>
    </source>
</evidence>
<organism evidence="2 3">
    <name type="scientific">Staphylothermus hellenicus (strain DSM 12710 / JCM 10830 / BK20S6-10-b1 / P8)</name>
    <dbReference type="NCBI Taxonomy" id="591019"/>
    <lineage>
        <taxon>Archaea</taxon>
        <taxon>Thermoproteota</taxon>
        <taxon>Thermoprotei</taxon>
        <taxon>Desulfurococcales</taxon>
        <taxon>Desulfurococcaceae</taxon>
        <taxon>Staphylothermus</taxon>
    </lineage>
</organism>
<keyword evidence="3" id="KW-1185">Reference proteome</keyword>
<dbReference type="RefSeq" id="WP_013142357.1">
    <property type="nucleotide sequence ID" value="NC_014205.1"/>
</dbReference>
<reference evidence="2 3" key="2">
    <citation type="journal article" date="2011" name="Stand. Genomic Sci.">
        <title>Complete genome sequence of Staphylothermus hellenicus P8.</title>
        <authorList>
            <person name="Anderson I."/>
            <person name="Wirth R."/>
            <person name="Lucas S."/>
            <person name="Copeland A."/>
            <person name="Lapidus A."/>
            <person name="Cheng J.F."/>
            <person name="Goodwin L."/>
            <person name="Pitluck S."/>
            <person name="Davenport K."/>
            <person name="Detter J.C."/>
            <person name="Han C."/>
            <person name="Tapia R."/>
            <person name="Land M."/>
            <person name="Hauser L."/>
            <person name="Pati A."/>
            <person name="Mikhailova N."/>
            <person name="Woyke T."/>
            <person name="Klenk H.P."/>
            <person name="Kyrpides N."/>
            <person name="Ivanova N."/>
        </authorList>
    </citation>
    <scope>NUCLEOTIDE SEQUENCE [LARGE SCALE GENOMIC DNA]</scope>
    <source>
        <strain evidence="3">DSM 12710 / JCM 10830 / BK20S6-10-b1 / P8</strain>
    </source>
</reference>
<dbReference type="STRING" id="591019.Shell_0006"/>
<proteinExistence type="predicted"/>